<accession>A0A9D2NU15</accession>
<feature type="domain" description="DUF218" evidence="1">
    <location>
        <begin position="35"/>
        <end position="150"/>
    </location>
</feature>
<gene>
    <name evidence="2" type="ORF">H9702_09630</name>
</gene>
<dbReference type="GO" id="GO:0005886">
    <property type="term" value="C:plasma membrane"/>
    <property type="evidence" value="ECO:0007669"/>
    <property type="project" value="TreeGrafter"/>
</dbReference>
<dbReference type="Gene3D" id="3.40.50.620">
    <property type="entry name" value="HUPs"/>
    <property type="match status" value="1"/>
</dbReference>
<protein>
    <submittedName>
        <fullName evidence="2">YdcF family protein</fullName>
    </submittedName>
</protein>
<dbReference type="InterPro" id="IPR003848">
    <property type="entry name" value="DUF218"/>
</dbReference>
<proteinExistence type="predicted"/>
<dbReference type="PANTHER" id="PTHR30336:SF20">
    <property type="entry name" value="DUF218 DOMAIN-CONTAINING PROTEIN"/>
    <property type="match status" value="1"/>
</dbReference>
<dbReference type="PANTHER" id="PTHR30336">
    <property type="entry name" value="INNER MEMBRANE PROTEIN, PROBABLE PERMEASE"/>
    <property type="match status" value="1"/>
</dbReference>
<evidence type="ECO:0000259" key="1">
    <source>
        <dbReference type="Pfam" id="PF02698"/>
    </source>
</evidence>
<evidence type="ECO:0000313" key="2">
    <source>
        <dbReference type="EMBL" id="HJC37370.1"/>
    </source>
</evidence>
<reference evidence="2" key="2">
    <citation type="submission" date="2021-04" db="EMBL/GenBank/DDBJ databases">
        <authorList>
            <person name="Gilroy R."/>
        </authorList>
    </citation>
    <scope>NUCLEOTIDE SEQUENCE</scope>
    <source>
        <strain evidence="2">CHK187-11901</strain>
    </source>
</reference>
<name>A0A9D2NU15_9FIRM</name>
<organism evidence="2 3">
    <name type="scientific">Candidatus Merdibacter merdavium</name>
    <dbReference type="NCBI Taxonomy" id="2838692"/>
    <lineage>
        <taxon>Bacteria</taxon>
        <taxon>Bacillati</taxon>
        <taxon>Bacillota</taxon>
        <taxon>Erysipelotrichia</taxon>
        <taxon>Erysipelotrichales</taxon>
        <taxon>Erysipelotrichaceae</taxon>
        <taxon>Merdibacter</taxon>
    </lineage>
</organism>
<dbReference type="InterPro" id="IPR051599">
    <property type="entry name" value="Cell_Envelope_Assoc"/>
</dbReference>
<dbReference type="Proteomes" id="UP000823896">
    <property type="component" value="Unassembled WGS sequence"/>
</dbReference>
<reference evidence="2" key="1">
    <citation type="journal article" date="2021" name="PeerJ">
        <title>Extensive microbial diversity within the chicken gut microbiome revealed by metagenomics and culture.</title>
        <authorList>
            <person name="Gilroy R."/>
            <person name="Ravi A."/>
            <person name="Getino M."/>
            <person name="Pursley I."/>
            <person name="Horton D.L."/>
            <person name="Alikhan N.F."/>
            <person name="Baker D."/>
            <person name="Gharbi K."/>
            <person name="Hall N."/>
            <person name="Watson M."/>
            <person name="Adriaenssens E.M."/>
            <person name="Foster-Nyarko E."/>
            <person name="Jarju S."/>
            <person name="Secka A."/>
            <person name="Antonio M."/>
            <person name="Oren A."/>
            <person name="Chaudhuri R.R."/>
            <person name="La Ragione R."/>
            <person name="Hildebrand F."/>
            <person name="Pallen M.J."/>
        </authorList>
    </citation>
    <scope>NUCLEOTIDE SEQUENCE</scope>
    <source>
        <strain evidence="2">CHK187-11901</strain>
    </source>
</reference>
<dbReference type="EMBL" id="DWWM01000057">
    <property type="protein sequence ID" value="HJC37370.1"/>
    <property type="molecule type" value="Genomic_DNA"/>
</dbReference>
<sequence>MKILIISLLILLILLTLPLFIFFPKPPARKEQTYDLALVLGCPCKEDGSLSRMQKRRSDHALRLYRQHAYRLLIISGSCVKNEYNEAEHMMAYVLAQQDIPHECETKARNTYENFTCAEPLWKKHHCQSAIIITSPFHARRANYFAKRYFDDYCVSAYSEKDKLKHWPQEWFCMYKCLWTELKLKWRKR</sequence>
<evidence type="ECO:0000313" key="3">
    <source>
        <dbReference type="Proteomes" id="UP000823896"/>
    </source>
</evidence>
<dbReference type="Pfam" id="PF02698">
    <property type="entry name" value="DUF218"/>
    <property type="match status" value="1"/>
</dbReference>
<dbReference type="AlphaFoldDB" id="A0A9D2NU15"/>
<dbReference type="CDD" id="cd06259">
    <property type="entry name" value="YdcF-like"/>
    <property type="match status" value="1"/>
</dbReference>
<comment type="caution">
    <text evidence="2">The sequence shown here is derived from an EMBL/GenBank/DDBJ whole genome shotgun (WGS) entry which is preliminary data.</text>
</comment>
<dbReference type="InterPro" id="IPR014729">
    <property type="entry name" value="Rossmann-like_a/b/a_fold"/>
</dbReference>